<keyword evidence="1" id="KW-0433">Leucine-rich repeat</keyword>
<keyword evidence="3" id="KW-0472">Membrane</keyword>
<dbReference type="GO" id="GO:0005615">
    <property type="term" value="C:extracellular space"/>
    <property type="evidence" value="ECO:0007669"/>
    <property type="project" value="TreeGrafter"/>
</dbReference>
<dbReference type="PANTHER" id="PTHR45712:SF26">
    <property type="entry name" value="LRRNT DOMAIN-CONTAINING PROTEIN"/>
    <property type="match status" value="1"/>
</dbReference>
<dbReference type="Gene3D" id="3.80.10.10">
    <property type="entry name" value="Ribonuclease Inhibitor"/>
    <property type="match status" value="2"/>
</dbReference>
<keyword evidence="2" id="KW-0677">Repeat</keyword>
<dbReference type="GeneTree" id="ENSGT00940000163576"/>
<dbReference type="Pfam" id="PF13855">
    <property type="entry name" value="LRR_8"/>
    <property type="match status" value="2"/>
</dbReference>
<evidence type="ECO:0000313" key="4">
    <source>
        <dbReference type="Ensembl" id="ENSTGUP00000036643.1"/>
    </source>
</evidence>
<evidence type="ECO:0000256" key="2">
    <source>
        <dbReference type="ARBA" id="ARBA00022737"/>
    </source>
</evidence>
<dbReference type="InterPro" id="IPR050333">
    <property type="entry name" value="SLRP"/>
</dbReference>
<accession>A0A674HNR5</accession>
<keyword evidence="3" id="KW-1133">Transmembrane helix</keyword>
<dbReference type="AlphaFoldDB" id="A0A674HNR5"/>
<reference evidence="4" key="2">
    <citation type="submission" date="2025-08" db="UniProtKB">
        <authorList>
            <consortium name="Ensembl"/>
        </authorList>
    </citation>
    <scope>IDENTIFICATION</scope>
</reference>
<reference evidence="4" key="3">
    <citation type="submission" date="2025-09" db="UniProtKB">
        <authorList>
            <consortium name="Ensembl"/>
        </authorList>
    </citation>
    <scope>IDENTIFICATION</scope>
</reference>
<keyword evidence="3" id="KW-0812">Transmembrane</keyword>
<feature type="transmembrane region" description="Helical" evidence="3">
    <location>
        <begin position="209"/>
        <end position="228"/>
    </location>
</feature>
<reference evidence="4 5" key="1">
    <citation type="journal article" date="2010" name="Nature">
        <title>The genome of a songbird.</title>
        <authorList>
            <person name="Warren W.C."/>
            <person name="Clayton D.F."/>
            <person name="Ellegren H."/>
            <person name="Arnold A.P."/>
            <person name="Hillier L.W."/>
            <person name="Kunstner A."/>
            <person name="Searle S."/>
            <person name="White S."/>
            <person name="Vilella A.J."/>
            <person name="Fairley S."/>
            <person name="Heger A."/>
            <person name="Kong L."/>
            <person name="Ponting C.P."/>
            <person name="Jarvis E.D."/>
            <person name="Mello C.V."/>
            <person name="Minx P."/>
            <person name="Lovell P."/>
            <person name="Velho T.A."/>
            <person name="Ferris M."/>
            <person name="Balakrishnan C.N."/>
            <person name="Sinha S."/>
            <person name="Blatti C."/>
            <person name="London S.E."/>
            <person name="Li Y."/>
            <person name="Lin Y.C."/>
            <person name="George J."/>
            <person name="Sweedler J."/>
            <person name="Southey B."/>
            <person name="Gunaratne P."/>
            <person name="Watson M."/>
            <person name="Nam K."/>
            <person name="Backstrom N."/>
            <person name="Smeds L."/>
            <person name="Nabholz B."/>
            <person name="Itoh Y."/>
            <person name="Whitney O."/>
            <person name="Pfenning A.R."/>
            <person name="Howard J."/>
            <person name="Volker M."/>
            <person name="Skinner B.M."/>
            <person name="Griffin D.K."/>
            <person name="Ye L."/>
            <person name="McLaren W.M."/>
            <person name="Flicek P."/>
            <person name="Quesada V."/>
            <person name="Velasco G."/>
            <person name="Lopez-Otin C."/>
            <person name="Puente X.S."/>
            <person name="Olender T."/>
            <person name="Lancet D."/>
            <person name="Smit A.F."/>
            <person name="Hubley R."/>
            <person name="Konkel M.K."/>
            <person name="Walker J.A."/>
            <person name="Batzer M.A."/>
            <person name="Gu W."/>
            <person name="Pollock D.D."/>
            <person name="Chen L."/>
            <person name="Cheng Z."/>
            <person name="Eichler E.E."/>
            <person name="Stapley J."/>
            <person name="Slate J."/>
            <person name="Ekblom R."/>
            <person name="Birkhead T."/>
            <person name="Burke T."/>
            <person name="Burt D."/>
            <person name="Scharff C."/>
            <person name="Adam I."/>
            <person name="Richard H."/>
            <person name="Sultan M."/>
            <person name="Soldatov A."/>
            <person name="Lehrach H."/>
            <person name="Edwards S.V."/>
            <person name="Yang S.P."/>
            <person name="Li X."/>
            <person name="Graves T."/>
            <person name="Fulton L."/>
            <person name="Nelson J."/>
            <person name="Chinwalla A."/>
            <person name="Hou S."/>
            <person name="Mardis E.R."/>
            <person name="Wilson R.K."/>
        </authorList>
    </citation>
    <scope>NUCLEOTIDE SEQUENCE [LARGE SCALE GENOMIC DNA]</scope>
</reference>
<dbReference type="InterPro" id="IPR032675">
    <property type="entry name" value="LRR_dom_sf"/>
</dbReference>
<evidence type="ECO:0000313" key="5">
    <source>
        <dbReference type="Proteomes" id="UP000007754"/>
    </source>
</evidence>
<dbReference type="PANTHER" id="PTHR45712">
    <property type="entry name" value="AGAP008170-PA"/>
    <property type="match status" value="1"/>
</dbReference>
<organism evidence="4 5">
    <name type="scientific">Taeniopygia guttata</name>
    <name type="common">Zebra finch</name>
    <name type="synonym">Poephila guttata</name>
    <dbReference type="NCBI Taxonomy" id="59729"/>
    <lineage>
        <taxon>Eukaryota</taxon>
        <taxon>Metazoa</taxon>
        <taxon>Chordata</taxon>
        <taxon>Craniata</taxon>
        <taxon>Vertebrata</taxon>
        <taxon>Euteleostomi</taxon>
        <taxon>Archelosauria</taxon>
        <taxon>Archosauria</taxon>
        <taxon>Dinosauria</taxon>
        <taxon>Saurischia</taxon>
        <taxon>Theropoda</taxon>
        <taxon>Coelurosauria</taxon>
        <taxon>Aves</taxon>
        <taxon>Neognathae</taxon>
        <taxon>Neoaves</taxon>
        <taxon>Telluraves</taxon>
        <taxon>Australaves</taxon>
        <taxon>Passeriformes</taxon>
        <taxon>Passeroidea</taxon>
        <taxon>Estrildidae</taxon>
        <taxon>Estrildinae</taxon>
        <taxon>Taeniopygia</taxon>
    </lineage>
</organism>
<sequence>MVPEGVSPYGFRNCIQAPWDPGLFRCIQRFLSTVGAAVGDLPSTATSLNLSVNILRQVPPGAFWGLSALVHLDLAHNNVSVTLRLDHNPLQKVAPGAFQPLAALSTLWLRDGRLRALEPVAVAVGNLTHLDLLDLCVNMLSTLGPGLPPTLRVLRLCNNSLGALSGATPGVMPSGLRVLDLSYNNISDPAPLARLCLSNLTFLLSLPNIYFYFYFILLYIFVYIEYIFPYLERYQNKMYIHIFSIKALPLTK</sequence>
<dbReference type="PROSITE" id="PS51450">
    <property type="entry name" value="LRR"/>
    <property type="match status" value="1"/>
</dbReference>
<dbReference type="Proteomes" id="UP000007754">
    <property type="component" value="Chromosome 25"/>
</dbReference>
<evidence type="ECO:0000256" key="3">
    <source>
        <dbReference type="SAM" id="Phobius"/>
    </source>
</evidence>
<proteinExistence type="predicted"/>
<keyword evidence="5" id="KW-1185">Reference proteome</keyword>
<dbReference type="SUPFAM" id="SSF52058">
    <property type="entry name" value="L domain-like"/>
    <property type="match status" value="1"/>
</dbReference>
<protein>
    <submittedName>
        <fullName evidence="4">Uncharacterized protein</fullName>
    </submittedName>
</protein>
<dbReference type="InterPro" id="IPR001611">
    <property type="entry name" value="Leu-rich_rpt"/>
</dbReference>
<name>A0A674HNR5_TAEGU</name>
<dbReference type="Ensembl" id="ENSTGUT00000039127.1">
    <property type="protein sequence ID" value="ENSTGUP00000036643.1"/>
    <property type="gene ID" value="ENSTGUG00000019933.1"/>
</dbReference>
<evidence type="ECO:0000256" key="1">
    <source>
        <dbReference type="ARBA" id="ARBA00022614"/>
    </source>
</evidence>